<dbReference type="EMBL" id="SOZI01000060">
    <property type="protein sequence ID" value="TNY20706.1"/>
    <property type="molecule type" value="Genomic_DNA"/>
</dbReference>
<keyword evidence="13" id="KW-1185">Reference proteome</keyword>
<dbReference type="AlphaFoldDB" id="A0A5C5FWS8"/>
<dbReference type="Gene3D" id="3.30.428.10">
    <property type="entry name" value="HIT-like"/>
    <property type="match status" value="1"/>
</dbReference>
<gene>
    <name evidence="12" type="ORF">DMC30DRAFT_446848</name>
</gene>
<reference evidence="12 13" key="1">
    <citation type="submission" date="2019-03" db="EMBL/GenBank/DDBJ databases">
        <title>Rhodosporidium diobovatum UCD-FST 08-225 genome sequencing, assembly, and annotation.</title>
        <authorList>
            <person name="Fakankun I.U."/>
            <person name="Fristensky B."/>
            <person name="Levin D.B."/>
        </authorList>
    </citation>
    <scope>NUCLEOTIDE SEQUENCE [LARGE SCALE GENOMIC DNA]</scope>
    <source>
        <strain evidence="12 13">UCD-FST 08-225</strain>
    </source>
</reference>
<protein>
    <recommendedName>
        <fullName evidence="4">m7GpppX diphosphatase</fullName>
        <ecNumber evidence="3">3.6.1.59</ecNumber>
    </recommendedName>
    <alternativeName>
        <fullName evidence="8">Decapping scavenger enzyme</fullName>
    </alternativeName>
    <alternativeName>
        <fullName evidence="7">Scavenger mRNA-decapping enzyme DcpS</fullName>
    </alternativeName>
</protein>
<evidence type="ECO:0000256" key="1">
    <source>
        <dbReference type="ARBA" id="ARBA00004123"/>
    </source>
</evidence>
<comment type="subcellular location">
    <subcellularLocation>
        <location evidence="1">Nucleus</location>
    </subcellularLocation>
</comment>
<evidence type="ECO:0000256" key="8">
    <source>
        <dbReference type="ARBA" id="ARBA00030609"/>
    </source>
</evidence>
<evidence type="ECO:0000256" key="6">
    <source>
        <dbReference type="ARBA" id="ARBA00023242"/>
    </source>
</evidence>
<dbReference type="InterPro" id="IPR008594">
    <property type="entry name" value="DcpS/DCS2"/>
</dbReference>
<feature type="binding site" evidence="11">
    <location>
        <position position="186"/>
    </location>
    <ligand>
        <name>substrate</name>
    </ligand>
</feature>
<dbReference type="GO" id="GO:0000340">
    <property type="term" value="F:RNA 7-methylguanosine cap binding"/>
    <property type="evidence" value="ECO:0007669"/>
    <property type="project" value="TreeGrafter"/>
</dbReference>
<evidence type="ECO:0000256" key="7">
    <source>
        <dbReference type="ARBA" id="ARBA00029885"/>
    </source>
</evidence>
<dbReference type="FunFam" id="3.30.428.10:FF:000006">
    <property type="entry name" value="m7GpppX diphosphatase"/>
    <property type="match status" value="1"/>
</dbReference>
<feature type="binding site" evidence="11">
    <location>
        <begin position="247"/>
        <end position="258"/>
    </location>
    <ligand>
        <name>substrate</name>
    </ligand>
</feature>
<dbReference type="InterPro" id="IPR036265">
    <property type="entry name" value="HIT-like_sf"/>
</dbReference>
<keyword evidence="6" id="KW-0539">Nucleus</keyword>
<evidence type="ECO:0000256" key="4">
    <source>
        <dbReference type="ARBA" id="ARBA00015636"/>
    </source>
</evidence>
<dbReference type="Pfam" id="PF11969">
    <property type="entry name" value="DcpS_C"/>
    <property type="match status" value="1"/>
</dbReference>
<proteinExistence type="inferred from homology"/>
<evidence type="ECO:0000256" key="5">
    <source>
        <dbReference type="ARBA" id="ARBA00022801"/>
    </source>
</evidence>
<feature type="active site" description="Nucleophile" evidence="10">
    <location>
        <position position="256"/>
    </location>
</feature>
<sequence>MAPAASSSAPSFTSAEHLLSSFEYGRVLSEDPRAIVAYLLGSAVPEGSEARVPCILKVEKTPFAPGEAPSLAAQDVWTKLQTVTTNDIYSTSLAWFAPGRSSADVQLSSICPATEKHIKKYSVQESRLVRETPEVYERVVKPYMDSLDQSTVSWVYNILDGTAEAENVLYRDDDPETGFVLTPDLKWDQKTMSALYLLVLSQDRSIRSLRDLRPQHLSLLRKIRQESERVAVERYGIDKGELRFFVHYQPTYYHFHVHIVHLSYMSFSGITVGQAHLLDDLIDLLELDLEAGTAGGPAPLQALMARRTFTYALGTEHKLFGLIRAAEVEPETAVRR</sequence>
<dbReference type="GO" id="GO:0005634">
    <property type="term" value="C:nucleus"/>
    <property type="evidence" value="ECO:0007669"/>
    <property type="project" value="UniProtKB-SubCell"/>
</dbReference>
<dbReference type="OrthoDB" id="10264956at2759"/>
<dbReference type="GO" id="GO:0000290">
    <property type="term" value="P:deadenylation-dependent decapping of nuclear-transcribed mRNA"/>
    <property type="evidence" value="ECO:0007669"/>
    <property type="project" value="InterPro"/>
</dbReference>
<dbReference type="PANTHER" id="PTHR12978:SF0">
    <property type="entry name" value="M7GPPPX DIPHOSPHATASE"/>
    <property type="match status" value="1"/>
</dbReference>
<dbReference type="EC" id="3.6.1.59" evidence="3"/>
<evidence type="ECO:0000313" key="13">
    <source>
        <dbReference type="Proteomes" id="UP000311382"/>
    </source>
</evidence>
<dbReference type="PIRSF" id="PIRSF028973">
    <property type="entry name" value="Scavenger_mRNA_decap_enz"/>
    <property type="match status" value="1"/>
</dbReference>
<dbReference type="GO" id="GO:0140932">
    <property type="term" value="F:5'-(N(7)-methyl 5'-triphosphoguanosine)-[mRNA] diphosphatase activity"/>
    <property type="evidence" value="ECO:0007669"/>
    <property type="project" value="UniProtKB-EC"/>
</dbReference>
<name>A0A5C5FWS8_9BASI</name>
<evidence type="ECO:0000256" key="9">
    <source>
        <dbReference type="ARBA" id="ARBA00048222"/>
    </source>
</evidence>
<dbReference type="SUPFAM" id="SSF102860">
    <property type="entry name" value="mRNA decapping enzyme DcpS N-terminal domain"/>
    <property type="match status" value="1"/>
</dbReference>
<comment type="similarity">
    <text evidence="2">Belongs to the HIT family.</text>
</comment>
<evidence type="ECO:0000313" key="12">
    <source>
        <dbReference type="EMBL" id="TNY20706.1"/>
    </source>
</evidence>
<feature type="binding site" evidence="11">
    <location>
        <position position="184"/>
    </location>
    <ligand>
        <name>substrate</name>
    </ligand>
</feature>
<feature type="binding site" evidence="11">
    <location>
        <position position="154"/>
    </location>
    <ligand>
        <name>substrate</name>
    </ligand>
</feature>
<dbReference type="SUPFAM" id="SSF54197">
    <property type="entry name" value="HIT-like"/>
    <property type="match status" value="1"/>
</dbReference>
<evidence type="ECO:0000256" key="10">
    <source>
        <dbReference type="PIRSR" id="PIRSR028973-1"/>
    </source>
</evidence>
<organism evidence="12 13">
    <name type="scientific">Rhodotorula diobovata</name>
    <dbReference type="NCBI Taxonomy" id="5288"/>
    <lineage>
        <taxon>Eukaryota</taxon>
        <taxon>Fungi</taxon>
        <taxon>Dikarya</taxon>
        <taxon>Basidiomycota</taxon>
        <taxon>Pucciniomycotina</taxon>
        <taxon>Microbotryomycetes</taxon>
        <taxon>Sporidiobolales</taxon>
        <taxon>Sporidiobolaceae</taxon>
        <taxon>Rhodotorula</taxon>
    </lineage>
</organism>
<evidence type="ECO:0000256" key="2">
    <source>
        <dbReference type="ARBA" id="ARBA00010208"/>
    </source>
</evidence>
<comment type="caution">
    <text evidence="12">The sequence shown here is derived from an EMBL/GenBank/DDBJ whole genome shotgun (WGS) entry which is preliminary data.</text>
</comment>
<dbReference type="PANTHER" id="PTHR12978">
    <property type="entry name" value="HISTIDINE TRIAD HIT PROTEIN MEMBER"/>
    <property type="match status" value="1"/>
</dbReference>
<dbReference type="InterPro" id="IPR011145">
    <property type="entry name" value="Scavenger_mRNA_decap_enz_N"/>
</dbReference>
<dbReference type="STRING" id="5288.A0A5C5FWS8"/>
<dbReference type="Proteomes" id="UP000311382">
    <property type="component" value="Unassembled WGS sequence"/>
</dbReference>
<keyword evidence="5" id="KW-0378">Hydrolase</keyword>
<accession>A0A5C5FWS8</accession>
<dbReference type="Pfam" id="PF05652">
    <property type="entry name" value="DcpS"/>
    <property type="match status" value="1"/>
</dbReference>
<evidence type="ECO:0000256" key="11">
    <source>
        <dbReference type="PIRSR" id="PIRSR028973-2"/>
    </source>
</evidence>
<evidence type="ECO:0000256" key="3">
    <source>
        <dbReference type="ARBA" id="ARBA00012520"/>
    </source>
</evidence>
<dbReference type="GO" id="GO:0000932">
    <property type="term" value="C:P-body"/>
    <property type="evidence" value="ECO:0007669"/>
    <property type="project" value="TreeGrafter"/>
</dbReference>
<dbReference type="Gene3D" id="3.30.200.40">
    <property type="entry name" value="Scavenger mRNA decapping enzyme, N-terminal domain"/>
    <property type="match status" value="1"/>
</dbReference>
<feature type="binding site" evidence="11">
    <location>
        <position position="164"/>
    </location>
    <ligand>
        <name>substrate</name>
    </ligand>
</feature>
<comment type="catalytic activity">
    <reaction evidence="9">
        <text>a 5'-end (N(7)-methyl 5'-triphosphoguanosine)-ribonucleoside in mRNA + H2O = N(7)-methyl-GMP + a 5'-end diphospho-ribonucleoside in mRNA + 2 H(+)</text>
        <dbReference type="Rhea" id="RHEA:65388"/>
        <dbReference type="Rhea" id="RHEA-COMP:17165"/>
        <dbReference type="Rhea" id="RHEA-COMP:17167"/>
        <dbReference type="ChEBI" id="CHEBI:15377"/>
        <dbReference type="ChEBI" id="CHEBI:15378"/>
        <dbReference type="ChEBI" id="CHEBI:58285"/>
        <dbReference type="ChEBI" id="CHEBI:156461"/>
        <dbReference type="ChEBI" id="CHEBI:167616"/>
        <dbReference type="EC" id="3.6.1.59"/>
    </reaction>
</comment>